<dbReference type="InterPro" id="IPR011009">
    <property type="entry name" value="Kinase-like_dom_sf"/>
</dbReference>
<keyword evidence="6" id="KW-1133">Transmembrane helix</keyword>
<reference evidence="10 11" key="1">
    <citation type="journal article" date="2014" name="Genome Biol. Evol.">
        <title>The secreted proteins of Achlya hypogyna and Thraustotheca clavata identify the ancestral oomycete secretome and reveal gene acquisitions by horizontal gene transfer.</title>
        <authorList>
            <person name="Misner I."/>
            <person name="Blouin N."/>
            <person name="Leonard G."/>
            <person name="Richards T.A."/>
            <person name="Lane C.E."/>
        </authorList>
    </citation>
    <scope>NUCLEOTIDE SEQUENCE [LARGE SCALE GENOMIC DNA]</scope>
    <source>
        <strain evidence="10 11">ATCC 34112</strain>
    </source>
</reference>
<evidence type="ECO:0000256" key="4">
    <source>
        <dbReference type="ARBA" id="ARBA00022692"/>
    </source>
</evidence>
<dbReference type="PANTHER" id="PTHR10830:SF0">
    <property type="entry name" value="DOLICHYL-DIPHOSPHOOLIGOSACCHARIDE--PROTEIN GLYCOSYLTRANSFERASE 48 KDA SUBUNIT"/>
    <property type="match status" value="1"/>
</dbReference>
<evidence type="ECO:0000256" key="3">
    <source>
        <dbReference type="ARBA" id="ARBA00008743"/>
    </source>
</evidence>
<comment type="pathway">
    <text evidence="2 8">Protein modification; protein glycosylation.</text>
</comment>
<dbReference type="GO" id="GO:0005524">
    <property type="term" value="F:ATP binding"/>
    <property type="evidence" value="ECO:0007669"/>
    <property type="project" value="InterPro"/>
</dbReference>
<comment type="subcellular location">
    <subcellularLocation>
        <location evidence="8">Endoplasmic reticulum membrane</location>
        <topology evidence="8">Single-pass type I membrane protein</topology>
    </subcellularLocation>
    <subcellularLocation>
        <location evidence="1">Membrane</location>
        <topology evidence="1">Single-pass type I membrane protein</topology>
    </subcellularLocation>
</comment>
<dbReference type="SMART" id="SM00220">
    <property type="entry name" value="S_TKc"/>
    <property type="match status" value="1"/>
</dbReference>
<evidence type="ECO:0000256" key="5">
    <source>
        <dbReference type="ARBA" id="ARBA00022824"/>
    </source>
</evidence>
<dbReference type="Pfam" id="PF03345">
    <property type="entry name" value="OST48_N"/>
    <property type="match status" value="1"/>
</dbReference>
<sequence length="947" mass="106618">QDIGNHELRVSVDNLLLNDIPTTPPPPPPAPEPAISAQHEERLTNALSKINAELNMIQSNMETVRESTKAIDAKLTETDVIPVIPGPSDSTREGFVSFLKANSFELNPDAAKMENGWAAVQSTVTGKMKSIPIYSYHAKNWTDILFSILACSFLSKSTPEQFTWNQKFRSITSIVRGLQYLHSFQPPIIHRDLKSRNVLLDTNKGTKLTDFGESREMDLSTLTNGVGTYQWMASWERIIHHCGVGVILSEFSTHNAPYADFINPSTNQPYNQRYVMNQVSTVKIQPSFDANQTPEWGIPRVVQMMFRLSLLLVSLALCVTATVRTAIFLDEGNDGKQYSAFFEQLSERGHELSYFTEKSNEFALKHYGSALFENVVILSPSLKTLGASALGKDALLSFVEEGGNVIVGGSLRLSKMLRQFALESGVEFDKKGTIVMDHINHLEDPSDTYHSLIKTTKWINSPLVVGKDVVTDKKPIVYNGIGMTLEPSNILGFTILSAEPTAYSAAPTKEIRESHEVVIGTNVGLVTAIQARNNARLIFTGSLDLFDNTYVTSGKYGNGPFLKAVAAWGLNESGVLKVSNIHHAREDGSLPDKMLSDAQRPDQPLTLYPDAEVARDSLVYRIKDNLTYSFDITELKNGKWVPFAADDVQLEFVMLDPHVRKTMSHNKKGHFSVTFTAPDVYGIFQFRVMYRRVGYTTLHFTTQVSLRPYKHDEYERFIPAAFPYYASAFSMIQCNPLPFLLSSSFISIFKCIIIPLLNMHKSDDEEEPRSPLQHPAPMHPRAKLPSIRLDKDFLNTDRALHYAHIAQEAPIPNVTMNSTKRLEQEIDRVQKSKIAVDVEQLELDADEKRGLLKENYTKDETRYNYEALVDVQPSMPIKPRKVKKQLNDKWKASMAIAPRSELPQGINFNLENRVYMKDFPSREFTFDALTHMASIPLESVKMDLYLK</sequence>
<evidence type="ECO:0000256" key="6">
    <source>
        <dbReference type="ARBA" id="ARBA00022989"/>
    </source>
</evidence>
<dbReference type="InterPro" id="IPR055457">
    <property type="entry name" value="OST48_N"/>
</dbReference>
<keyword evidence="11" id="KW-1185">Reference proteome</keyword>
<dbReference type="Gene3D" id="1.10.510.10">
    <property type="entry name" value="Transferase(Phosphotransferase) domain 1"/>
    <property type="match status" value="1"/>
</dbReference>
<proteinExistence type="inferred from homology"/>
<organism evidence="10 11">
    <name type="scientific">Thraustotheca clavata</name>
    <dbReference type="NCBI Taxonomy" id="74557"/>
    <lineage>
        <taxon>Eukaryota</taxon>
        <taxon>Sar</taxon>
        <taxon>Stramenopiles</taxon>
        <taxon>Oomycota</taxon>
        <taxon>Saprolegniomycetes</taxon>
        <taxon>Saprolegniales</taxon>
        <taxon>Achlyaceae</taxon>
        <taxon>Thraustotheca</taxon>
    </lineage>
</organism>
<evidence type="ECO:0000313" key="11">
    <source>
        <dbReference type="Proteomes" id="UP000243217"/>
    </source>
</evidence>
<evidence type="ECO:0000256" key="8">
    <source>
        <dbReference type="RuleBase" id="RU361142"/>
    </source>
</evidence>
<comment type="similarity">
    <text evidence="3 8">Belongs to the DDOST 48 kDa subunit family.</text>
</comment>
<dbReference type="InterPro" id="IPR055459">
    <property type="entry name" value="OST48_MD"/>
</dbReference>
<dbReference type="OrthoDB" id="29105at2759"/>
<dbReference type="SUPFAM" id="SSF56112">
    <property type="entry name" value="Protein kinase-like (PK-like)"/>
    <property type="match status" value="1"/>
</dbReference>
<name>A0A1V9YX10_9STRA</name>
<dbReference type="Proteomes" id="UP000243217">
    <property type="component" value="Unassembled WGS sequence"/>
</dbReference>
<dbReference type="EMBL" id="JNBS01002561">
    <property type="protein sequence ID" value="OQR90286.1"/>
    <property type="molecule type" value="Genomic_DNA"/>
</dbReference>
<feature type="non-terminal residue" evidence="10">
    <location>
        <position position="1"/>
    </location>
</feature>
<keyword evidence="7" id="KW-0472">Membrane</keyword>
<keyword evidence="5 8" id="KW-0256">Endoplasmic reticulum</keyword>
<dbReference type="GO" id="GO:0004672">
    <property type="term" value="F:protein kinase activity"/>
    <property type="evidence" value="ECO:0007669"/>
    <property type="project" value="InterPro"/>
</dbReference>
<protein>
    <recommendedName>
        <fullName evidence="8">Dolichyl-diphosphooligosaccharide--protein glycosyltransferase 48 kDa subunit</fullName>
        <shortName evidence="8">Oligosaccharyl transferase 48 kDa subunit</shortName>
    </recommendedName>
</protein>
<dbReference type="Pfam" id="PF00069">
    <property type="entry name" value="Pkinase"/>
    <property type="match status" value="1"/>
</dbReference>
<dbReference type="GO" id="GO:0018279">
    <property type="term" value="P:protein N-linked glycosylation via asparagine"/>
    <property type="evidence" value="ECO:0007669"/>
    <property type="project" value="UniProtKB-UniRule"/>
</dbReference>
<dbReference type="PANTHER" id="PTHR10830">
    <property type="entry name" value="DOLICHYL-DIPHOSPHOOLIGOSACCHARIDE--PROTEIN GLYCOSYLTRANSFERASE 48 KDA SUBUNIT"/>
    <property type="match status" value="1"/>
</dbReference>
<evidence type="ECO:0000313" key="10">
    <source>
        <dbReference type="EMBL" id="OQR90286.1"/>
    </source>
</evidence>
<keyword evidence="4" id="KW-0812">Transmembrane</keyword>
<evidence type="ECO:0000259" key="9">
    <source>
        <dbReference type="PROSITE" id="PS50011"/>
    </source>
</evidence>
<dbReference type="GO" id="GO:0008250">
    <property type="term" value="C:oligosaccharyltransferase complex"/>
    <property type="evidence" value="ECO:0007669"/>
    <property type="project" value="TreeGrafter"/>
</dbReference>
<dbReference type="STRING" id="74557.A0A1V9YX10"/>
<dbReference type="UniPathway" id="UPA00378"/>
<dbReference type="InterPro" id="IPR005013">
    <property type="entry name" value="DDOST_48_kDa_subunit"/>
</dbReference>
<keyword evidence="10" id="KW-0808">Transferase</keyword>
<comment type="caution">
    <text evidence="10">The sequence shown here is derived from an EMBL/GenBank/DDBJ whole genome shotgun (WGS) entry which is preliminary data.</text>
</comment>
<comment type="subunit">
    <text evidence="8">Component of the oligosaccharyltransferase (OST) complex.</text>
</comment>
<dbReference type="InterPro" id="IPR008271">
    <property type="entry name" value="Ser/Thr_kinase_AS"/>
</dbReference>
<evidence type="ECO:0000256" key="7">
    <source>
        <dbReference type="ARBA" id="ARBA00023136"/>
    </source>
</evidence>
<dbReference type="PROSITE" id="PS50011">
    <property type="entry name" value="PROTEIN_KINASE_DOM"/>
    <property type="match status" value="1"/>
</dbReference>
<evidence type="ECO:0000256" key="1">
    <source>
        <dbReference type="ARBA" id="ARBA00004479"/>
    </source>
</evidence>
<accession>A0A1V9YX10</accession>
<dbReference type="InterPro" id="IPR000719">
    <property type="entry name" value="Prot_kinase_dom"/>
</dbReference>
<dbReference type="PROSITE" id="PS00108">
    <property type="entry name" value="PROTEIN_KINASE_ST"/>
    <property type="match status" value="1"/>
</dbReference>
<comment type="function">
    <text evidence="8">Subunit of the oligosaccharyl transferase (OST) complex that catalyzes the initial transfer of a defined glycan (Glc(3)Man(9)GlcNAc(2) in eukaryotes) from the lipid carrier dolichol-pyrophosphate to an asparagine residue within an Asn-X-Ser/Thr consensus motif in nascent polypeptide chains, the first step in protein N-glycosylation. N-glycosylation occurs cotranslationally and the complex associates with the Sec61 complex at the channel-forming translocon complex that mediates protein translocation across the endoplasmic reticulum (ER).</text>
</comment>
<dbReference type="AlphaFoldDB" id="A0A1V9YX10"/>
<gene>
    <name evidence="10" type="ORF">THRCLA_09383</name>
</gene>
<feature type="domain" description="Protein kinase" evidence="9">
    <location>
        <begin position="1"/>
        <end position="396"/>
    </location>
</feature>
<dbReference type="Pfam" id="PF23358">
    <property type="entry name" value="OST48_MD"/>
    <property type="match status" value="1"/>
</dbReference>
<evidence type="ECO:0000256" key="2">
    <source>
        <dbReference type="ARBA" id="ARBA00004922"/>
    </source>
</evidence>